<feature type="compositionally biased region" description="Basic and acidic residues" evidence="3">
    <location>
        <begin position="407"/>
        <end position="434"/>
    </location>
</feature>
<dbReference type="Gene3D" id="3.30.70.330">
    <property type="match status" value="1"/>
</dbReference>
<dbReference type="InterPro" id="IPR035979">
    <property type="entry name" value="RBD_domain_sf"/>
</dbReference>
<keyword evidence="6" id="KW-1185">Reference proteome</keyword>
<name>A0AAN7HVB8_9PEZI</name>
<dbReference type="PANTHER" id="PTHR23236">
    <property type="entry name" value="EUKARYOTIC TRANSLATION INITIATION FACTOR 4B/4H"/>
    <property type="match status" value="1"/>
</dbReference>
<feature type="compositionally biased region" description="Basic and acidic residues" evidence="3">
    <location>
        <begin position="230"/>
        <end position="251"/>
    </location>
</feature>
<reference evidence="5" key="1">
    <citation type="journal article" date="2023" name="Mol. Phylogenet. Evol.">
        <title>Genome-scale phylogeny and comparative genomics of the fungal order Sordariales.</title>
        <authorList>
            <person name="Hensen N."/>
            <person name="Bonometti L."/>
            <person name="Westerberg I."/>
            <person name="Brannstrom I.O."/>
            <person name="Guillou S."/>
            <person name="Cros-Aarteil S."/>
            <person name="Calhoun S."/>
            <person name="Haridas S."/>
            <person name="Kuo A."/>
            <person name="Mondo S."/>
            <person name="Pangilinan J."/>
            <person name="Riley R."/>
            <person name="LaButti K."/>
            <person name="Andreopoulos B."/>
            <person name="Lipzen A."/>
            <person name="Chen C."/>
            <person name="Yan M."/>
            <person name="Daum C."/>
            <person name="Ng V."/>
            <person name="Clum A."/>
            <person name="Steindorff A."/>
            <person name="Ohm R.A."/>
            <person name="Martin F."/>
            <person name="Silar P."/>
            <person name="Natvig D.O."/>
            <person name="Lalanne C."/>
            <person name="Gautier V."/>
            <person name="Ament-Velasquez S.L."/>
            <person name="Kruys A."/>
            <person name="Hutchinson M.I."/>
            <person name="Powell A.J."/>
            <person name="Barry K."/>
            <person name="Miller A.N."/>
            <person name="Grigoriev I.V."/>
            <person name="Debuchy R."/>
            <person name="Gladieux P."/>
            <person name="Hiltunen Thoren M."/>
            <person name="Johannesson H."/>
        </authorList>
    </citation>
    <scope>NUCLEOTIDE SEQUENCE</scope>
    <source>
        <strain evidence="5">CBS 359.72</strain>
    </source>
</reference>
<dbReference type="InterPro" id="IPR012677">
    <property type="entry name" value="Nucleotide-bd_a/b_plait_sf"/>
</dbReference>
<proteinExistence type="predicted"/>
<gene>
    <name evidence="5" type="ORF">C7999DRAFT_27414</name>
</gene>
<dbReference type="GO" id="GO:0005730">
    <property type="term" value="C:nucleolus"/>
    <property type="evidence" value="ECO:0007669"/>
    <property type="project" value="TreeGrafter"/>
</dbReference>
<feature type="compositionally biased region" description="Basic and acidic residues" evidence="3">
    <location>
        <begin position="271"/>
        <end position="296"/>
    </location>
</feature>
<feature type="compositionally biased region" description="Polar residues" evidence="3">
    <location>
        <begin position="511"/>
        <end position="524"/>
    </location>
</feature>
<accession>A0AAN7HVB8</accession>
<feature type="domain" description="RRM" evidence="4">
    <location>
        <begin position="81"/>
        <end position="157"/>
    </location>
</feature>
<dbReference type="PANTHER" id="PTHR23236:SF11">
    <property type="entry name" value="EUKARYOTIC TRANSLATION INITIATION FACTOR 4H"/>
    <property type="match status" value="1"/>
</dbReference>
<evidence type="ECO:0000256" key="1">
    <source>
        <dbReference type="ARBA" id="ARBA00022884"/>
    </source>
</evidence>
<feature type="region of interest" description="Disordered" evidence="3">
    <location>
        <begin position="154"/>
        <end position="554"/>
    </location>
</feature>
<protein>
    <recommendedName>
        <fullName evidence="4">RRM domain-containing protein</fullName>
    </recommendedName>
</protein>
<dbReference type="GO" id="GO:0003723">
    <property type="term" value="F:RNA binding"/>
    <property type="evidence" value="ECO:0007669"/>
    <property type="project" value="UniProtKB-UniRule"/>
</dbReference>
<feature type="compositionally biased region" description="Basic and acidic residues" evidence="3">
    <location>
        <begin position="372"/>
        <end position="400"/>
    </location>
</feature>
<evidence type="ECO:0000256" key="3">
    <source>
        <dbReference type="SAM" id="MobiDB-lite"/>
    </source>
</evidence>
<evidence type="ECO:0000259" key="4">
    <source>
        <dbReference type="PROSITE" id="PS50102"/>
    </source>
</evidence>
<evidence type="ECO:0000313" key="5">
    <source>
        <dbReference type="EMBL" id="KAK4252169.1"/>
    </source>
</evidence>
<feature type="compositionally biased region" description="Basic and acidic residues" evidence="3">
    <location>
        <begin position="188"/>
        <end position="221"/>
    </location>
</feature>
<dbReference type="PROSITE" id="PS50102">
    <property type="entry name" value="RRM"/>
    <property type="match status" value="1"/>
</dbReference>
<organism evidence="5 6">
    <name type="scientific">Corynascus novoguineensis</name>
    <dbReference type="NCBI Taxonomy" id="1126955"/>
    <lineage>
        <taxon>Eukaryota</taxon>
        <taxon>Fungi</taxon>
        <taxon>Dikarya</taxon>
        <taxon>Ascomycota</taxon>
        <taxon>Pezizomycotina</taxon>
        <taxon>Sordariomycetes</taxon>
        <taxon>Sordariomycetidae</taxon>
        <taxon>Sordariales</taxon>
        <taxon>Chaetomiaceae</taxon>
        <taxon>Corynascus</taxon>
    </lineage>
</organism>
<dbReference type="InterPro" id="IPR000504">
    <property type="entry name" value="RRM_dom"/>
</dbReference>
<sequence>MAPKKKQEVQKLSLGDFLNDSSFGGGGSWADEVEDTYASGTQPLPPSDRRMQTSSYGGGNDRGYHSIRDNLPQQLPDKPPFTAHLGNLSYDATVETVTEFFEDCNVVNVRIIEDREQNRPKGFAYAEFGDLDGLKTALTRDGQIFQGRTIRVKVADPPRGGGGFGGADPRDLDWSARRGPLADLPSRGGDRRGPEFGERRREFQPNDDGKVRDFSNWERRGPLSPLAQPERPESREGSRSRTMETRSESFRGTRRASPAAWGPGEGQEGSRPPRREFADRPERPERVPTAAERDFNWRNNMRPDPSVKSPGQSREGSEAPSSPAPSAALPAGRPKLNLAKRTVSEATDAAPAPAPADAKASPFGAARPIDTAAREREVEERRQREKREAEEKAKAEKLAKEAAAAEAAEKAAAEEAAKANDEKEEAAGESKTTAEEGAANGSPAEQKLPVRSREPREAPKSRAVESGNWRTASGEQRASSRGGHVAGGPRRGGPARGPRDAARPPRANGSGPAQQPQSPSTEQAPPTPTVDEDGWTTVAAPSKGRRGQTSRPVA</sequence>
<dbReference type="SMART" id="SM00360">
    <property type="entry name" value="RRM"/>
    <property type="match status" value="1"/>
</dbReference>
<evidence type="ECO:0000256" key="2">
    <source>
        <dbReference type="PROSITE-ProRule" id="PRU00176"/>
    </source>
</evidence>
<reference evidence="5" key="2">
    <citation type="submission" date="2023-05" db="EMBL/GenBank/DDBJ databases">
        <authorList>
            <consortium name="Lawrence Berkeley National Laboratory"/>
            <person name="Steindorff A."/>
            <person name="Hensen N."/>
            <person name="Bonometti L."/>
            <person name="Westerberg I."/>
            <person name="Brannstrom I.O."/>
            <person name="Guillou S."/>
            <person name="Cros-Aarteil S."/>
            <person name="Calhoun S."/>
            <person name="Haridas S."/>
            <person name="Kuo A."/>
            <person name="Mondo S."/>
            <person name="Pangilinan J."/>
            <person name="Riley R."/>
            <person name="Labutti K."/>
            <person name="Andreopoulos B."/>
            <person name="Lipzen A."/>
            <person name="Chen C."/>
            <person name="Yanf M."/>
            <person name="Daum C."/>
            <person name="Ng V."/>
            <person name="Clum A."/>
            <person name="Ohm R."/>
            <person name="Martin F."/>
            <person name="Silar P."/>
            <person name="Natvig D."/>
            <person name="Lalanne C."/>
            <person name="Gautier V."/>
            <person name="Ament-Velasquez S.L."/>
            <person name="Kruys A."/>
            <person name="Hutchinson M.I."/>
            <person name="Powell A.J."/>
            <person name="Barry K."/>
            <person name="Miller A.N."/>
            <person name="Grigoriev I.V."/>
            <person name="Debuchy R."/>
            <person name="Gladieux P."/>
            <person name="Thoren M.H."/>
            <person name="Johannesson H."/>
        </authorList>
    </citation>
    <scope>NUCLEOTIDE SEQUENCE</scope>
    <source>
        <strain evidence="5">CBS 359.72</strain>
    </source>
</reference>
<dbReference type="Pfam" id="PF00076">
    <property type="entry name" value="RRM_1"/>
    <property type="match status" value="1"/>
</dbReference>
<feature type="compositionally biased region" description="Low complexity" evidence="3">
    <location>
        <begin position="346"/>
        <end position="362"/>
    </location>
</feature>
<comment type="caution">
    <text evidence="5">The sequence shown here is derived from an EMBL/GenBank/DDBJ whole genome shotgun (WGS) entry which is preliminary data.</text>
</comment>
<keyword evidence="1 2" id="KW-0694">RNA-binding</keyword>
<dbReference type="Proteomes" id="UP001303647">
    <property type="component" value="Unassembled WGS sequence"/>
</dbReference>
<feature type="compositionally biased region" description="Polar residues" evidence="3">
    <location>
        <begin position="468"/>
        <end position="479"/>
    </location>
</feature>
<dbReference type="EMBL" id="MU857602">
    <property type="protein sequence ID" value="KAK4252169.1"/>
    <property type="molecule type" value="Genomic_DNA"/>
</dbReference>
<feature type="compositionally biased region" description="Low complexity" evidence="3">
    <location>
        <begin position="318"/>
        <end position="334"/>
    </location>
</feature>
<dbReference type="AlphaFoldDB" id="A0AAN7HVB8"/>
<dbReference type="SUPFAM" id="SSF54928">
    <property type="entry name" value="RNA-binding domain, RBD"/>
    <property type="match status" value="1"/>
</dbReference>
<evidence type="ECO:0000313" key="6">
    <source>
        <dbReference type="Proteomes" id="UP001303647"/>
    </source>
</evidence>
<feature type="region of interest" description="Disordered" evidence="3">
    <location>
        <begin position="16"/>
        <end position="62"/>
    </location>
</feature>
<feature type="compositionally biased region" description="Basic and acidic residues" evidence="3">
    <location>
        <begin position="451"/>
        <end position="463"/>
    </location>
</feature>
<feature type="compositionally biased region" description="Gly residues" evidence="3">
    <location>
        <begin position="484"/>
        <end position="495"/>
    </location>
</feature>